<dbReference type="Proteomes" id="UP000316238">
    <property type="component" value="Unassembled WGS sequence"/>
</dbReference>
<reference evidence="2" key="1">
    <citation type="submission" date="2017-07" db="EMBL/GenBank/DDBJ databases">
        <title>The cable genome - Insights into the physiology and evolution of filamentous bacteria capable of sulfide oxidation via long distance electron transfer.</title>
        <authorList>
            <person name="Thorup C."/>
            <person name="Bjerg J.T."/>
            <person name="Schreiber L."/>
            <person name="Nielsen L.P."/>
            <person name="Kjeldsen K.U."/>
            <person name="Boesen T."/>
            <person name="Boggild A."/>
            <person name="Meysman F."/>
            <person name="Geelhoed J."/>
            <person name="Schramm A."/>
        </authorList>
    </citation>
    <scope>NUCLEOTIDE SEQUENCE [LARGE SCALE GENOMIC DNA]</scope>
    <source>
        <strain evidence="2">GS</strain>
    </source>
</reference>
<dbReference type="AlphaFoldDB" id="A0A521G2H6"/>
<sequence>MLRNFLFFLTFFLLCSCAVGSESATALFTYEDFGPPSMSNEIIGMDWWQWQEHGDSHQKTYDIKVVVYRNISLDEVKKKYPVVPEQLKDYRYAEYSKAVSYLDRLIEENVIESLTVTLKGTREKIVQQLGPQ</sequence>
<name>A0A521G2H6_9BACT</name>
<protein>
    <submittedName>
        <fullName evidence="2">Uncharacterized protein</fullName>
    </submittedName>
</protein>
<keyword evidence="3" id="KW-1185">Reference proteome</keyword>
<evidence type="ECO:0000256" key="1">
    <source>
        <dbReference type="SAM" id="SignalP"/>
    </source>
</evidence>
<feature type="signal peptide" evidence="1">
    <location>
        <begin position="1"/>
        <end position="20"/>
    </location>
</feature>
<evidence type="ECO:0000313" key="3">
    <source>
        <dbReference type="Proteomes" id="UP000316238"/>
    </source>
</evidence>
<comment type="caution">
    <text evidence="2">The sequence shown here is derived from an EMBL/GenBank/DDBJ whole genome shotgun (WGS) entry which is preliminary data.</text>
</comment>
<accession>A0A521G2H6</accession>
<dbReference type="PROSITE" id="PS51257">
    <property type="entry name" value="PROKAR_LIPOPROTEIN"/>
    <property type="match status" value="1"/>
</dbReference>
<gene>
    <name evidence="2" type="ORF">CDV28_11225</name>
</gene>
<proteinExistence type="predicted"/>
<evidence type="ECO:0000313" key="2">
    <source>
        <dbReference type="EMBL" id="TAA75051.1"/>
    </source>
</evidence>
<feature type="chain" id="PRO_5022030998" evidence="1">
    <location>
        <begin position="21"/>
        <end position="132"/>
    </location>
</feature>
<organism evidence="2 3">
    <name type="scientific">Candidatus Electronema aureum</name>
    <dbReference type="NCBI Taxonomy" id="2005002"/>
    <lineage>
        <taxon>Bacteria</taxon>
        <taxon>Pseudomonadati</taxon>
        <taxon>Thermodesulfobacteriota</taxon>
        <taxon>Desulfobulbia</taxon>
        <taxon>Desulfobulbales</taxon>
        <taxon>Desulfobulbaceae</taxon>
        <taxon>Candidatus Electronema</taxon>
    </lineage>
</organism>
<dbReference type="EMBL" id="NQJD01000012">
    <property type="protein sequence ID" value="TAA75051.1"/>
    <property type="molecule type" value="Genomic_DNA"/>
</dbReference>
<keyword evidence="1" id="KW-0732">Signal</keyword>